<protein>
    <submittedName>
        <fullName evidence="1">Uncharacterized protein</fullName>
    </submittedName>
</protein>
<keyword evidence="2" id="KW-1185">Reference proteome</keyword>
<proteinExistence type="predicted"/>
<dbReference type="RefSeq" id="WP_195004995.1">
    <property type="nucleotide sequence ID" value="NZ_JADLQN010000010.1"/>
</dbReference>
<evidence type="ECO:0000313" key="2">
    <source>
        <dbReference type="Proteomes" id="UP000707731"/>
    </source>
</evidence>
<dbReference type="Proteomes" id="UP000707731">
    <property type="component" value="Unassembled WGS sequence"/>
</dbReference>
<gene>
    <name evidence="1" type="ORF">IU449_27035</name>
</gene>
<comment type="caution">
    <text evidence="1">The sequence shown here is derived from an EMBL/GenBank/DDBJ whole genome shotgun (WGS) entry which is preliminary data.</text>
</comment>
<sequence length="63" mass="7006">MNELKVFQQCPPELLPARNGDACAAWDCDLAYQHVGDCAVVSLSGMVIEVMQSLSDTDCDWWE</sequence>
<accession>A0ABS0DI67</accession>
<organism evidence="1 2">
    <name type="scientific">Nocardia higoensis</name>
    <dbReference type="NCBI Taxonomy" id="228599"/>
    <lineage>
        <taxon>Bacteria</taxon>
        <taxon>Bacillati</taxon>
        <taxon>Actinomycetota</taxon>
        <taxon>Actinomycetes</taxon>
        <taxon>Mycobacteriales</taxon>
        <taxon>Nocardiaceae</taxon>
        <taxon>Nocardia</taxon>
    </lineage>
</organism>
<name>A0ABS0DI67_9NOCA</name>
<reference evidence="1 2" key="1">
    <citation type="submission" date="2020-10" db="EMBL/GenBank/DDBJ databases">
        <title>Identification of Nocardia species via Next-generation sequencing and recognition of intraspecies genetic diversity.</title>
        <authorList>
            <person name="Li P."/>
            <person name="Li P."/>
            <person name="Lu B."/>
        </authorList>
    </citation>
    <scope>NUCLEOTIDE SEQUENCE [LARGE SCALE GENOMIC DNA]</scope>
    <source>
        <strain evidence="1 2">BJ06-0143</strain>
    </source>
</reference>
<evidence type="ECO:0000313" key="1">
    <source>
        <dbReference type="EMBL" id="MBF6358156.1"/>
    </source>
</evidence>
<dbReference type="EMBL" id="JADLQN010000010">
    <property type="protein sequence ID" value="MBF6358156.1"/>
    <property type="molecule type" value="Genomic_DNA"/>
</dbReference>